<accession>A0A9D4CV99</accession>
<name>A0A9D4CV99_DREPO</name>
<dbReference type="AlphaFoldDB" id="A0A9D4CV99"/>
<sequence length="132" mass="14847">MDHGSFRTHAVLLPRSFGRSFYCHLNRWVSSSSVHSQDWQWNARSLLFRVLTDPTCYSVFFLSACPFSGLCGACLLSKNLQIVVQNVLAPHLFRPPPAESDTRVWLVPEPEVRAECQVITSCSRPPNEAAAK</sequence>
<reference evidence="1" key="2">
    <citation type="submission" date="2020-11" db="EMBL/GenBank/DDBJ databases">
        <authorList>
            <person name="McCartney M.A."/>
            <person name="Auch B."/>
            <person name="Kono T."/>
            <person name="Mallez S."/>
            <person name="Becker A."/>
            <person name="Gohl D.M."/>
            <person name="Silverstein K.A.T."/>
            <person name="Koren S."/>
            <person name="Bechman K.B."/>
            <person name="Herman A."/>
            <person name="Abrahante J.E."/>
            <person name="Garbe J."/>
        </authorList>
    </citation>
    <scope>NUCLEOTIDE SEQUENCE</scope>
    <source>
        <strain evidence="1">Duluth1</strain>
        <tissue evidence="1">Whole animal</tissue>
    </source>
</reference>
<evidence type="ECO:0000313" key="2">
    <source>
        <dbReference type="Proteomes" id="UP000828390"/>
    </source>
</evidence>
<evidence type="ECO:0000313" key="1">
    <source>
        <dbReference type="EMBL" id="KAH3730883.1"/>
    </source>
</evidence>
<reference evidence="1" key="1">
    <citation type="journal article" date="2019" name="bioRxiv">
        <title>The Genome of the Zebra Mussel, Dreissena polymorpha: A Resource for Invasive Species Research.</title>
        <authorList>
            <person name="McCartney M.A."/>
            <person name="Auch B."/>
            <person name="Kono T."/>
            <person name="Mallez S."/>
            <person name="Zhang Y."/>
            <person name="Obille A."/>
            <person name="Becker A."/>
            <person name="Abrahante J.E."/>
            <person name="Garbe J."/>
            <person name="Badalamenti J.P."/>
            <person name="Herman A."/>
            <person name="Mangelson H."/>
            <person name="Liachko I."/>
            <person name="Sullivan S."/>
            <person name="Sone E.D."/>
            <person name="Koren S."/>
            <person name="Silverstein K.A.T."/>
            <person name="Beckman K.B."/>
            <person name="Gohl D.M."/>
        </authorList>
    </citation>
    <scope>NUCLEOTIDE SEQUENCE</scope>
    <source>
        <strain evidence="1">Duluth1</strain>
        <tissue evidence="1">Whole animal</tissue>
    </source>
</reference>
<comment type="caution">
    <text evidence="1">The sequence shown here is derived from an EMBL/GenBank/DDBJ whole genome shotgun (WGS) entry which is preliminary data.</text>
</comment>
<dbReference type="EMBL" id="JAIWYP010000012">
    <property type="protein sequence ID" value="KAH3730883.1"/>
    <property type="molecule type" value="Genomic_DNA"/>
</dbReference>
<gene>
    <name evidence="1" type="ORF">DPMN_056882</name>
</gene>
<organism evidence="1 2">
    <name type="scientific">Dreissena polymorpha</name>
    <name type="common">Zebra mussel</name>
    <name type="synonym">Mytilus polymorpha</name>
    <dbReference type="NCBI Taxonomy" id="45954"/>
    <lineage>
        <taxon>Eukaryota</taxon>
        <taxon>Metazoa</taxon>
        <taxon>Spiralia</taxon>
        <taxon>Lophotrochozoa</taxon>
        <taxon>Mollusca</taxon>
        <taxon>Bivalvia</taxon>
        <taxon>Autobranchia</taxon>
        <taxon>Heteroconchia</taxon>
        <taxon>Euheterodonta</taxon>
        <taxon>Imparidentia</taxon>
        <taxon>Neoheterodontei</taxon>
        <taxon>Myida</taxon>
        <taxon>Dreissenoidea</taxon>
        <taxon>Dreissenidae</taxon>
        <taxon>Dreissena</taxon>
    </lineage>
</organism>
<proteinExistence type="predicted"/>
<keyword evidence="2" id="KW-1185">Reference proteome</keyword>
<dbReference type="Proteomes" id="UP000828390">
    <property type="component" value="Unassembled WGS sequence"/>
</dbReference>
<protein>
    <submittedName>
        <fullName evidence="1">Uncharacterized protein</fullName>
    </submittedName>
</protein>